<dbReference type="InterPro" id="IPR013763">
    <property type="entry name" value="Cyclin-like_dom"/>
</dbReference>
<dbReference type="PIRSF" id="PIRSF001771">
    <property type="entry name" value="Cyclin_A_B_D_E"/>
    <property type="match status" value="1"/>
</dbReference>
<dbReference type="Pfam" id="PF02984">
    <property type="entry name" value="Cyclin_C"/>
    <property type="match status" value="1"/>
</dbReference>
<dbReference type="InterPro" id="IPR006671">
    <property type="entry name" value="Cyclin_N"/>
</dbReference>
<name>A0A8J6B8A0_9EUKA</name>
<evidence type="ECO:0000256" key="2">
    <source>
        <dbReference type="ARBA" id="ARBA00023127"/>
    </source>
</evidence>
<keyword evidence="3" id="KW-0131">Cell cycle</keyword>
<dbReference type="GO" id="GO:0016538">
    <property type="term" value="F:cyclin-dependent protein serine/threonine kinase regulator activity"/>
    <property type="evidence" value="ECO:0007669"/>
    <property type="project" value="InterPro"/>
</dbReference>
<evidence type="ECO:0000259" key="5">
    <source>
        <dbReference type="SMART" id="SM00385"/>
    </source>
</evidence>
<comment type="similarity">
    <text evidence="4">Belongs to the cyclin family.</text>
</comment>
<dbReference type="InterPro" id="IPR004367">
    <property type="entry name" value="Cyclin_C-dom"/>
</dbReference>
<accession>A0A8J6B8A0</accession>
<dbReference type="OrthoDB" id="5590282at2759"/>
<dbReference type="GO" id="GO:0044772">
    <property type="term" value="P:mitotic cell cycle phase transition"/>
    <property type="evidence" value="ECO:0007669"/>
    <property type="project" value="InterPro"/>
</dbReference>
<dbReference type="SUPFAM" id="SSF47954">
    <property type="entry name" value="Cyclin-like"/>
    <property type="match status" value="2"/>
</dbReference>
<sequence>MQALSQVPIRPRMNAYDQFQPQKQSLAPLKEVKVRFPAEKPALKAVPLAPVHEKSTVVSSLNAAVPDVDLGDAGNPLAVPVYVKEIYAYLRQREKKPEYRVPSDFLDLQPEIDSEMRAVVVDWMSEVHTKFKLANESIFLAVNILDRFLTRKQVAKDRLQLLGITSLLLASKFEESYTPSVRSFGRVAKDFSSRQILAMERMLLQVTEFNLSDPTSLTFLRRFAKVAELTNRDKYLAFYLAELANANAKMVNFLPSEIAAGALFLTQKIVRAPEVWTGTIEAYSKYSAEDLKDVTLFLKRCVYGAKQHQGIVGKYSVSRYYKVSTILNM</sequence>
<feature type="domain" description="Cyclin-like" evidence="5">
    <location>
        <begin position="122"/>
        <end position="205"/>
    </location>
</feature>
<organism evidence="7 8">
    <name type="scientific">Carpediemonas membranifera</name>
    <dbReference type="NCBI Taxonomy" id="201153"/>
    <lineage>
        <taxon>Eukaryota</taxon>
        <taxon>Metamonada</taxon>
        <taxon>Carpediemonas-like organisms</taxon>
        <taxon>Carpediemonas</taxon>
    </lineage>
</organism>
<keyword evidence="8" id="KW-1185">Reference proteome</keyword>
<dbReference type="Pfam" id="PF00134">
    <property type="entry name" value="Cyclin_N"/>
    <property type="match status" value="1"/>
</dbReference>
<keyword evidence="1" id="KW-0132">Cell division</keyword>
<dbReference type="FunFam" id="1.10.472.10:FF:000001">
    <property type="entry name" value="G2/mitotic-specific cyclin"/>
    <property type="match status" value="1"/>
</dbReference>
<evidence type="ECO:0000313" key="7">
    <source>
        <dbReference type="EMBL" id="KAG9395219.1"/>
    </source>
</evidence>
<feature type="domain" description="Cyclin C-terminal" evidence="6">
    <location>
        <begin position="214"/>
        <end position="329"/>
    </location>
</feature>
<evidence type="ECO:0000256" key="1">
    <source>
        <dbReference type="ARBA" id="ARBA00022618"/>
    </source>
</evidence>
<dbReference type="EMBL" id="JAHDYR010000012">
    <property type="protein sequence ID" value="KAG9395219.1"/>
    <property type="molecule type" value="Genomic_DNA"/>
</dbReference>
<dbReference type="InterPro" id="IPR048258">
    <property type="entry name" value="Cyclins_cyclin-box"/>
</dbReference>
<dbReference type="GO" id="GO:0051301">
    <property type="term" value="P:cell division"/>
    <property type="evidence" value="ECO:0007669"/>
    <property type="project" value="UniProtKB-KW"/>
</dbReference>
<evidence type="ECO:0000259" key="6">
    <source>
        <dbReference type="SMART" id="SM01332"/>
    </source>
</evidence>
<evidence type="ECO:0000313" key="8">
    <source>
        <dbReference type="Proteomes" id="UP000717585"/>
    </source>
</evidence>
<dbReference type="Proteomes" id="UP000717585">
    <property type="component" value="Unassembled WGS sequence"/>
</dbReference>
<dbReference type="InterPro" id="IPR039361">
    <property type="entry name" value="Cyclin"/>
</dbReference>
<dbReference type="PROSITE" id="PS00292">
    <property type="entry name" value="CYCLINS"/>
    <property type="match status" value="1"/>
</dbReference>
<dbReference type="InterPro" id="IPR036915">
    <property type="entry name" value="Cyclin-like_sf"/>
</dbReference>
<dbReference type="SMART" id="SM01332">
    <property type="entry name" value="Cyclin_C"/>
    <property type="match status" value="1"/>
</dbReference>
<dbReference type="InterPro" id="IPR046965">
    <property type="entry name" value="Cyclin_A/B-like"/>
</dbReference>
<dbReference type="Gene3D" id="1.10.472.10">
    <property type="entry name" value="Cyclin-like"/>
    <property type="match status" value="2"/>
</dbReference>
<protein>
    <submittedName>
        <fullName evidence="7">Cyclin B</fullName>
    </submittedName>
</protein>
<keyword evidence="2 4" id="KW-0195">Cyclin</keyword>
<proteinExistence type="inferred from homology"/>
<reference evidence="7" key="1">
    <citation type="submission" date="2021-05" db="EMBL/GenBank/DDBJ databases">
        <title>A free-living protist that lacks canonical eukaryotic 1 DNA replication and segregation systems.</title>
        <authorList>
            <person name="Salas-Leiva D.E."/>
            <person name="Tromer E.C."/>
            <person name="Curtis B.A."/>
            <person name="Jerlstrom-Hultqvist J."/>
            <person name="Kolisko M."/>
            <person name="Yi Z."/>
            <person name="Salas-Leiva J.S."/>
            <person name="Gallot-Lavallee L."/>
            <person name="Kops G.J.P.L."/>
            <person name="Archibald J.M."/>
            <person name="Simpson A.G.B."/>
            <person name="Roger A.J."/>
        </authorList>
    </citation>
    <scope>NUCLEOTIDE SEQUENCE</scope>
    <source>
        <strain evidence="7">BICM</strain>
    </source>
</reference>
<gene>
    <name evidence="7" type="ORF">J8273_0439</name>
</gene>
<dbReference type="SMART" id="SM00385">
    <property type="entry name" value="CYCLIN"/>
    <property type="match status" value="2"/>
</dbReference>
<dbReference type="PANTHER" id="PTHR10177">
    <property type="entry name" value="CYCLINS"/>
    <property type="match status" value="1"/>
</dbReference>
<dbReference type="AlphaFoldDB" id="A0A8J6B8A0"/>
<evidence type="ECO:0000256" key="3">
    <source>
        <dbReference type="ARBA" id="ARBA00023306"/>
    </source>
</evidence>
<comment type="caution">
    <text evidence="7">The sequence shown here is derived from an EMBL/GenBank/DDBJ whole genome shotgun (WGS) entry which is preliminary data.</text>
</comment>
<evidence type="ECO:0000256" key="4">
    <source>
        <dbReference type="RuleBase" id="RU000383"/>
    </source>
</evidence>
<feature type="domain" description="Cyclin-like" evidence="5">
    <location>
        <begin position="218"/>
        <end position="300"/>
    </location>
</feature>